<comment type="pathway">
    <text evidence="9">Cofactor biosynthesis; (R)-pantothenate biosynthesis; beta-alanine from L-aspartate: step 1/1.</text>
</comment>
<dbReference type="SUPFAM" id="SSF50692">
    <property type="entry name" value="ADC-like"/>
    <property type="match status" value="1"/>
</dbReference>
<dbReference type="EC" id="4.1.1.11" evidence="9"/>
<accession>A0AAW6TY72</accession>
<evidence type="ECO:0000313" key="15">
    <source>
        <dbReference type="Proteomes" id="UP001431776"/>
    </source>
</evidence>
<dbReference type="HAMAP" id="MF_00446">
    <property type="entry name" value="PanD"/>
    <property type="match status" value="1"/>
</dbReference>
<dbReference type="Pfam" id="PF02261">
    <property type="entry name" value="Asp_decarbox"/>
    <property type="match status" value="1"/>
</dbReference>
<feature type="binding site" evidence="9 11">
    <location>
        <position position="57"/>
    </location>
    <ligand>
        <name>substrate</name>
    </ligand>
</feature>
<dbReference type="InterPro" id="IPR009010">
    <property type="entry name" value="Asp_de-COase-like_dom_sf"/>
</dbReference>
<dbReference type="GO" id="GO:0004068">
    <property type="term" value="F:aspartate 1-decarboxylase activity"/>
    <property type="evidence" value="ECO:0007669"/>
    <property type="project" value="UniProtKB-UniRule"/>
</dbReference>
<keyword evidence="2 9" id="KW-0566">Pantothenate biosynthesis</keyword>
<reference evidence="14" key="1">
    <citation type="submission" date="2023-05" db="EMBL/GenBank/DDBJ databases">
        <title>Anaerotaeda fermentans gen. nov., sp. nov., a novel anaerobic planctomycete of the new family within the order Sedimentisphaerales isolated from Taman Peninsula, Russia.</title>
        <authorList>
            <person name="Khomyakova M.A."/>
            <person name="Merkel A.Y."/>
            <person name="Slobodkin A.I."/>
        </authorList>
    </citation>
    <scope>NUCLEOTIDE SEQUENCE</scope>
    <source>
        <strain evidence="14">M17dextr</strain>
    </source>
</reference>
<feature type="active site" description="Proton donor" evidence="9 10">
    <location>
        <position position="58"/>
    </location>
</feature>
<evidence type="ECO:0000256" key="9">
    <source>
        <dbReference type="HAMAP-Rule" id="MF_00446"/>
    </source>
</evidence>
<evidence type="ECO:0000256" key="7">
    <source>
        <dbReference type="ARBA" id="ARBA00023270"/>
    </source>
</evidence>
<comment type="function">
    <text evidence="9">Catalyzes the pyruvoyl-dependent decarboxylation of aspartate to produce beta-alanine.</text>
</comment>
<dbReference type="GO" id="GO:0005829">
    <property type="term" value="C:cytosol"/>
    <property type="evidence" value="ECO:0007669"/>
    <property type="project" value="TreeGrafter"/>
</dbReference>
<evidence type="ECO:0000256" key="2">
    <source>
        <dbReference type="ARBA" id="ARBA00022655"/>
    </source>
</evidence>
<evidence type="ECO:0000256" key="8">
    <source>
        <dbReference type="ARBA" id="ARBA00023317"/>
    </source>
</evidence>
<organism evidence="14 15">
    <name type="scientific">Anaerobaca lacustris</name>
    <dbReference type="NCBI Taxonomy" id="3044600"/>
    <lineage>
        <taxon>Bacteria</taxon>
        <taxon>Pseudomonadati</taxon>
        <taxon>Planctomycetota</taxon>
        <taxon>Phycisphaerae</taxon>
        <taxon>Sedimentisphaerales</taxon>
        <taxon>Anaerobacaceae</taxon>
        <taxon>Anaerobaca</taxon>
    </lineage>
</organism>
<evidence type="ECO:0000313" key="14">
    <source>
        <dbReference type="EMBL" id="MDI6450585.1"/>
    </source>
</evidence>
<comment type="cofactor">
    <cofactor evidence="9 10">
        <name>pyruvate</name>
        <dbReference type="ChEBI" id="CHEBI:15361"/>
    </cofactor>
    <text evidence="9 10">Binds 1 pyruvoyl group covalently per subunit.</text>
</comment>
<dbReference type="PANTHER" id="PTHR21012">
    <property type="entry name" value="ASPARTATE 1-DECARBOXYLASE"/>
    <property type="match status" value="1"/>
</dbReference>
<comment type="caution">
    <text evidence="14">The sequence shown here is derived from an EMBL/GenBank/DDBJ whole genome shotgun (WGS) entry which is preliminary data.</text>
</comment>
<dbReference type="AlphaFoldDB" id="A0AAW6TY72"/>
<comment type="PTM">
    <text evidence="9 12">Is synthesized initially as an inactive proenzyme, which is activated by self-cleavage at a specific serine bond to produce a beta-subunit with a hydroxyl group at its C-terminus and an alpha-subunit with a pyruvoyl group at its N-terminus.</text>
</comment>
<name>A0AAW6TY72_9BACT</name>
<dbReference type="Gene3D" id="2.40.40.20">
    <property type="match status" value="1"/>
</dbReference>
<evidence type="ECO:0000256" key="11">
    <source>
        <dbReference type="PIRSR" id="PIRSR006246-2"/>
    </source>
</evidence>
<keyword evidence="7 9" id="KW-0704">Schiff base</keyword>
<evidence type="ECO:0000256" key="10">
    <source>
        <dbReference type="PIRSR" id="PIRSR006246-1"/>
    </source>
</evidence>
<keyword evidence="4 9" id="KW-0068">Autocatalytic cleavage</keyword>
<keyword evidence="8 9" id="KW-0670">Pyruvate</keyword>
<dbReference type="RefSeq" id="WP_349245995.1">
    <property type="nucleotide sequence ID" value="NZ_JASCXX010000022.1"/>
</dbReference>
<evidence type="ECO:0000256" key="6">
    <source>
        <dbReference type="ARBA" id="ARBA00023239"/>
    </source>
</evidence>
<feature type="binding site" evidence="9 11">
    <location>
        <begin position="73"/>
        <end position="75"/>
    </location>
    <ligand>
        <name>substrate</name>
    </ligand>
</feature>
<keyword evidence="6 9" id="KW-0456">Lyase</keyword>
<comment type="subcellular location">
    <subcellularLocation>
        <location evidence="9">Cytoplasm</location>
    </subcellularLocation>
</comment>
<comment type="subunit">
    <text evidence="9">Heterooctamer of four alpha and four beta subunits.</text>
</comment>
<dbReference type="Proteomes" id="UP001431776">
    <property type="component" value="Unassembled WGS sequence"/>
</dbReference>
<evidence type="ECO:0000256" key="13">
    <source>
        <dbReference type="PIRSR" id="PIRSR006246-5"/>
    </source>
</evidence>
<evidence type="ECO:0000256" key="1">
    <source>
        <dbReference type="ARBA" id="ARBA00022490"/>
    </source>
</evidence>
<keyword evidence="1 9" id="KW-0963">Cytoplasm</keyword>
<comment type="catalytic activity">
    <reaction evidence="9">
        <text>L-aspartate + H(+) = beta-alanine + CO2</text>
        <dbReference type="Rhea" id="RHEA:19497"/>
        <dbReference type="ChEBI" id="CHEBI:15378"/>
        <dbReference type="ChEBI" id="CHEBI:16526"/>
        <dbReference type="ChEBI" id="CHEBI:29991"/>
        <dbReference type="ChEBI" id="CHEBI:57966"/>
        <dbReference type="EC" id="4.1.1.11"/>
    </reaction>
</comment>
<evidence type="ECO:0000256" key="3">
    <source>
        <dbReference type="ARBA" id="ARBA00022793"/>
    </source>
</evidence>
<dbReference type="PIRSF" id="PIRSF006246">
    <property type="entry name" value="Asp_decarbox"/>
    <property type="match status" value="1"/>
</dbReference>
<gene>
    <name evidence="9" type="primary">panD</name>
    <name evidence="14" type="ORF">QJ522_16125</name>
</gene>
<keyword evidence="3 9" id="KW-0210">Decarboxylase</keyword>
<proteinExistence type="inferred from homology"/>
<dbReference type="EMBL" id="JASCXX010000022">
    <property type="protein sequence ID" value="MDI6450585.1"/>
    <property type="molecule type" value="Genomic_DNA"/>
</dbReference>
<evidence type="ECO:0000256" key="4">
    <source>
        <dbReference type="ARBA" id="ARBA00022813"/>
    </source>
</evidence>
<dbReference type="GO" id="GO:0015940">
    <property type="term" value="P:pantothenate biosynthetic process"/>
    <property type="evidence" value="ECO:0007669"/>
    <property type="project" value="UniProtKB-UniRule"/>
</dbReference>
<dbReference type="InterPro" id="IPR003190">
    <property type="entry name" value="Asp_decarbox"/>
</dbReference>
<dbReference type="NCBIfam" id="TIGR00223">
    <property type="entry name" value="panD"/>
    <property type="match status" value="1"/>
</dbReference>
<dbReference type="PANTHER" id="PTHR21012:SF0">
    <property type="entry name" value="ASPARTATE 1-DECARBOXYLASE"/>
    <property type="match status" value="1"/>
</dbReference>
<dbReference type="CDD" id="cd06919">
    <property type="entry name" value="Asp_decarbox"/>
    <property type="match status" value="1"/>
</dbReference>
<keyword evidence="15" id="KW-1185">Reference proteome</keyword>
<keyword evidence="5 9" id="KW-0865">Zymogen</keyword>
<feature type="active site" description="Schiff-base intermediate with substrate; via pyruvic acid" evidence="9 10">
    <location>
        <position position="25"/>
    </location>
</feature>
<dbReference type="GO" id="GO:0006523">
    <property type="term" value="P:alanine biosynthetic process"/>
    <property type="evidence" value="ECO:0007669"/>
    <property type="project" value="InterPro"/>
</dbReference>
<sequence>MLLKVLKSKLHRARITETRLHYPGSIEIDSALMEAAGILSYESVLVANLNNGSRLETYAVPGEAGSGAVVILGAAAQLAKPGDIVIIMAFGLCTPEEAAAIKPKVVVLDEKNDIVKP</sequence>
<comment type="similarity">
    <text evidence="9">Belongs to the PanD family.</text>
</comment>
<feature type="modified residue" description="Pyruvic acid (Ser)" evidence="9 12">
    <location>
        <position position="25"/>
    </location>
</feature>
<feature type="chain" id="PRO_5043067003" description="Aspartate 1-decarboxylase beta chain" evidence="9 13">
    <location>
        <begin position="1"/>
        <end position="24"/>
    </location>
</feature>
<evidence type="ECO:0000256" key="5">
    <source>
        <dbReference type="ARBA" id="ARBA00023145"/>
    </source>
</evidence>
<protein>
    <recommendedName>
        <fullName evidence="9">Aspartate 1-decarboxylase</fullName>
        <ecNumber evidence="9">4.1.1.11</ecNumber>
    </recommendedName>
    <alternativeName>
        <fullName evidence="9">Aspartate alpha-decarboxylase</fullName>
    </alternativeName>
    <component>
        <recommendedName>
            <fullName evidence="9">Aspartate 1-decarboxylase beta chain</fullName>
        </recommendedName>
    </component>
    <component>
        <recommendedName>
            <fullName evidence="9">Aspartate 1-decarboxylase alpha chain</fullName>
        </recommendedName>
    </component>
</protein>
<feature type="chain" id="PRO_5043067004" description="Aspartate 1-decarboxylase alpha chain" evidence="9 13">
    <location>
        <begin position="25"/>
        <end position="117"/>
    </location>
</feature>
<evidence type="ECO:0000256" key="12">
    <source>
        <dbReference type="PIRSR" id="PIRSR006246-3"/>
    </source>
</evidence>